<feature type="compositionally biased region" description="Low complexity" evidence="1">
    <location>
        <begin position="90"/>
        <end position="100"/>
    </location>
</feature>
<feature type="region of interest" description="Disordered" evidence="1">
    <location>
        <begin position="83"/>
        <end position="156"/>
    </location>
</feature>
<evidence type="ECO:0000313" key="3">
    <source>
        <dbReference type="Proteomes" id="UP000473826"/>
    </source>
</evidence>
<evidence type="ECO:0000313" key="2">
    <source>
        <dbReference type="EMBL" id="TXT10733.1"/>
    </source>
</evidence>
<reference evidence="2 3" key="1">
    <citation type="journal article" date="2019" name="PLoS Genet.">
        <title>Convergent evolution of linked mating-type loci in basidiomycete fungi.</title>
        <authorList>
            <person name="Sun S."/>
            <person name="Coelho M.A."/>
            <person name="Heitman J."/>
            <person name="Nowrousian M."/>
        </authorList>
    </citation>
    <scope>NUCLEOTIDE SEQUENCE [LARGE SCALE GENOMIC DNA]</scope>
    <source>
        <strain evidence="2 3">CBS 4282</strain>
    </source>
</reference>
<dbReference type="Proteomes" id="UP000473826">
    <property type="component" value="Unassembled WGS sequence"/>
</dbReference>
<name>A0A7D8V227_VANHU</name>
<dbReference type="AlphaFoldDB" id="A0A7D8V227"/>
<protein>
    <submittedName>
        <fullName evidence="2">Uncharacterized protein</fullName>
    </submittedName>
</protein>
<proteinExistence type="predicted"/>
<organism evidence="2 3">
    <name type="scientific">Vanrija humicola</name>
    <name type="common">Yeast</name>
    <name type="synonym">Cryptococcus humicola</name>
    <dbReference type="NCBI Taxonomy" id="5417"/>
    <lineage>
        <taxon>Eukaryota</taxon>
        <taxon>Fungi</taxon>
        <taxon>Dikarya</taxon>
        <taxon>Basidiomycota</taxon>
        <taxon>Agaricomycotina</taxon>
        <taxon>Tremellomycetes</taxon>
        <taxon>Trichosporonales</taxon>
        <taxon>Trichosporonaceae</taxon>
        <taxon>Vanrija</taxon>
    </lineage>
</organism>
<comment type="caution">
    <text evidence="2">The sequence shown here is derived from an EMBL/GenBank/DDBJ whole genome shotgun (WGS) entry which is preliminary data.</text>
</comment>
<dbReference type="OrthoDB" id="10259600at2759"/>
<evidence type="ECO:0000256" key="1">
    <source>
        <dbReference type="SAM" id="MobiDB-lite"/>
    </source>
</evidence>
<gene>
    <name evidence="2" type="ORF">VHUM_02238</name>
</gene>
<sequence>MPAKHDINKVGSESSDFPILPCTRLGAEPIRPDDEARVWPGVQDLQSPLHRLQVEPRRGRPLQEDRNLHHLCQDQRCLSDLLARPRVRPARSGARRGSGAQEPGAIERYQQAILHSEPRSTNGGIGRRTGIRLAGGQRGGSRDAQKPCPNGSPLQA</sequence>
<keyword evidence="3" id="KW-1185">Reference proteome</keyword>
<dbReference type="EMBL" id="QKWK01000005">
    <property type="protein sequence ID" value="TXT10733.1"/>
    <property type="molecule type" value="Genomic_DNA"/>
</dbReference>
<accession>A0A7D8V227</accession>